<accession>A0A1S2XGR7</accession>
<reference evidence="2" key="1">
    <citation type="journal article" date="2013" name="Nat. Biotechnol.">
        <title>Draft genome sequence of chickpea (Cicer arietinum) provides a resource for trait improvement.</title>
        <authorList>
            <person name="Varshney R.K."/>
            <person name="Song C."/>
            <person name="Saxena R.K."/>
            <person name="Azam S."/>
            <person name="Yu S."/>
            <person name="Sharpe A.G."/>
            <person name="Cannon S."/>
            <person name="Baek J."/>
            <person name="Rosen B.D."/>
            <person name="Tar'an B."/>
            <person name="Millan T."/>
            <person name="Zhang X."/>
            <person name="Ramsay L.D."/>
            <person name="Iwata A."/>
            <person name="Wang Y."/>
            <person name="Nelson W."/>
            <person name="Farmer A.D."/>
            <person name="Gaur P.M."/>
            <person name="Soderlund C."/>
            <person name="Penmetsa R.V."/>
            <person name="Xu C."/>
            <person name="Bharti A.K."/>
            <person name="He W."/>
            <person name="Winter P."/>
            <person name="Zhao S."/>
            <person name="Hane J.K."/>
            <person name="Carrasquilla-Garcia N."/>
            <person name="Condie J.A."/>
            <person name="Upadhyaya H.D."/>
            <person name="Luo M.C."/>
            <person name="Thudi M."/>
            <person name="Gowda C.L."/>
            <person name="Singh N.P."/>
            <person name="Lichtenzveig J."/>
            <person name="Gali K.K."/>
            <person name="Rubio J."/>
            <person name="Nadarajan N."/>
            <person name="Dolezel J."/>
            <person name="Bansal K.C."/>
            <person name="Xu X."/>
            <person name="Edwards D."/>
            <person name="Zhang G."/>
            <person name="Kahl G."/>
            <person name="Gil J."/>
            <person name="Singh K.B."/>
            <person name="Datta S.K."/>
            <person name="Jackson S.A."/>
            <person name="Wang J."/>
            <person name="Cook D.R."/>
        </authorList>
    </citation>
    <scope>NUCLEOTIDE SEQUENCE [LARGE SCALE GENOMIC DNA]</scope>
    <source>
        <strain evidence="2">cv. CDC Frontier</strain>
    </source>
</reference>
<dbReference type="Proteomes" id="UP000087171">
    <property type="component" value="Chromosome Ca2"/>
</dbReference>
<gene>
    <name evidence="3" type="primary">LOC101500797</name>
</gene>
<dbReference type="KEGG" id="cam:101500797"/>
<dbReference type="RefSeq" id="XP_004489116.1">
    <property type="nucleotide sequence ID" value="XM_004489059.3"/>
</dbReference>
<evidence type="ECO:0000313" key="3">
    <source>
        <dbReference type="RefSeq" id="XP_004489116.1"/>
    </source>
</evidence>
<dbReference type="GeneID" id="101500797"/>
<dbReference type="PANTHER" id="PTHR36402:SF1">
    <property type="entry name" value="EXPRESSED PROTEIN"/>
    <property type="match status" value="1"/>
</dbReference>
<dbReference type="eggNOG" id="ENOG502RZ8J">
    <property type="taxonomic scope" value="Eukaryota"/>
</dbReference>
<name>A0A1S2XGR7_CICAR</name>
<sequence>MWKTLFRPHVRSFATRASHSHHNNHRENHKFLSPHTFVGSWQTPKDPKEAEAKLAQLRREYAKQVKEVRKEYMREMEDMRLEKQRKDEARRESLRVANEERKKVKAQAAELRAQERNIAQQQFRETLLKERAEKLENWRMKIKKHEEKKAGKKDLLHKRSSMWVDEAELEKEITNVVIATTFL</sequence>
<feature type="coiled-coil region" evidence="1">
    <location>
        <begin position="58"/>
        <end position="155"/>
    </location>
</feature>
<dbReference type="PANTHER" id="PTHR36402">
    <property type="entry name" value="EXPRESSED PROTEIN"/>
    <property type="match status" value="1"/>
</dbReference>
<keyword evidence="1" id="KW-0175">Coiled coil</keyword>
<dbReference type="AlphaFoldDB" id="A0A1S2XGR7"/>
<dbReference type="PaxDb" id="3827-XP_004489116.1"/>
<evidence type="ECO:0000256" key="1">
    <source>
        <dbReference type="SAM" id="Coils"/>
    </source>
</evidence>
<dbReference type="STRING" id="3827.A0A1S2XGR7"/>
<proteinExistence type="predicted"/>
<evidence type="ECO:0000313" key="2">
    <source>
        <dbReference type="Proteomes" id="UP000087171"/>
    </source>
</evidence>
<dbReference type="OrthoDB" id="1938107at2759"/>
<reference evidence="3" key="2">
    <citation type="submission" date="2025-08" db="UniProtKB">
        <authorList>
            <consortium name="RefSeq"/>
        </authorList>
    </citation>
    <scope>IDENTIFICATION</scope>
    <source>
        <tissue evidence="3">Etiolated seedlings</tissue>
    </source>
</reference>
<protein>
    <submittedName>
        <fullName evidence="3">Beta-mannosyltransferase 1</fullName>
    </submittedName>
</protein>
<organism evidence="2 3">
    <name type="scientific">Cicer arietinum</name>
    <name type="common">Chickpea</name>
    <name type="synonym">Garbanzo</name>
    <dbReference type="NCBI Taxonomy" id="3827"/>
    <lineage>
        <taxon>Eukaryota</taxon>
        <taxon>Viridiplantae</taxon>
        <taxon>Streptophyta</taxon>
        <taxon>Embryophyta</taxon>
        <taxon>Tracheophyta</taxon>
        <taxon>Spermatophyta</taxon>
        <taxon>Magnoliopsida</taxon>
        <taxon>eudicotyledons</taxon>
        <taxon>Gunneridae</taxon>
        <taxon>Pentapetalae</taxon>
        <taxon>rosids</taxon>
        <taxon>fabids</taxon>
        <taxon>Fabales</taxon>
        <taxon>Fabaceae</taxon>
        <taxon>Papilionoideae</taxon>
        <taxon>50 kb inversion clade</taxon>
        <taxon>NPAAA clade</taxon>
        <taxon>Hologalegina</taxon>
        <taxon>IRL clade</taxon>
        <taxon>Cicereae</taxon>
        <taxon>Cicer</taxon>
    </lineage>
</organism>
<keyword evidence="2" id="KW-1185">Reference proteome</keyword>